<evidence type="ECO:0000313" key="1">
    <source>
        <dbReference type="EMBL" id="SDM96385.1"/>
    </source>
</evidence>
<protein>
    <submittedName>
        <fullName evidence="1">Bacillithiol system protein YtxJ</fullName>
    </submittedName>
</protein>
<evidence type="ECO:0000313" key="2">
    <source>
        <dbReference type="Proteomes" id="UP000198901"/>
    </source>
</evidence>
<dbReference type="Gene3D" id="3.40.30.10">
    <property type="entry name" value="Glutaredoxin"/>
    <property type="match status" value="1"/>
</dbReference>
<organism evidence="1 2">
    <name type="scientific">Siphonobacter aquaeclarae</name>
    <dbReference type="NCBI Taxonomy" id="563176"/>
    <lineage>
        <taxon>Bacteria</taxon>
        <taxon>Pseudomonadati</taxon>
        <taxon>Bacteroidota</taxon>
        <taxon>Cytophagia</taxon>
        <taxon>Cytophagales</taxon>
        <taxon>Cytophagaceae</taxon>
        <taxon>Siphonobacter</taxon>
    </lineage>
</organism>
<name>A0A1G9XJI7_9BACT</name>
<keyword evidence="2" id="KW-1185">Reference proteome</keyword>
<dbReference type="NCBIfam" id="TIGR04019">
    <property type="entry name" value="B_thiol_YtxJ"/>
    <property type="match status" value="1"/>
</dbReference>
<dbReference type="AlphaFoldDB" id="A0A1G9XJI7"/>
<accession>A0A1G9XJI7</accession>
<dbReference type="STRING" id="563176.SAMN04488090_4627"/>
<proteinExistence type="predicted"/>
<gene>
    <name evidence="1" type="ORF">SAMN04488090_4627</name>
</gene>
<dbReference type="Proteomes" id="UP000198901">
    <property type="component" value="Unassembled WGS sequence"/>
</dbReference>
<dbReference type="EMBL" id="FNGS01000011">
    <property type="protein sequence ID" value="SDM96385.1"/>
    <property type="molecule type" value="Genomic_DNA"/>
</dbReference>
<dbReference type="InterPro" id="IPR022551">
    <property type="entry name" value="BrxC"/>
</dbReference>
<sequence>MTWHPLTDLSQLETIKQESFDHPVLLYKHSVTCSISSTAKARLERQWSADAGIEAYYLDLLRYRSVSNAVAEVFGIEHESPQVLVIRDGVCVYNESHFAIRFDEITEALAG</sequence>
<dbReference type="RefSeq" id="WP_093208258.1">
    <property type="nucleotide sequence ID" value="NZ_FNGS01000011.1"/>
</dbReference>
<dbReference type="Pfam" id="PF11009">
    <property type="entry name" value="BrxC"/>
    <property type="match status" value="1"/>
</dbReference>
<reference evidence="1 2" key="1">
    <citation type="submission" date="2016-10" db="EMBL/GenBank/DDBJ databases">
        <authorList>
            <person name="de Groot N.N."/>
        </authorList>
    </citation>
    <scope>NUCLEOTIDE SEQUENCE [LARGE SCALE GENOMIC DNA]</scope>
    <source>
        <strain evidence="1 2">DSM 21668</strain>
    </source>
</reference>
<dbReference type="OrthoDB" id="677051at2"/>